<keyword evidence="3" id="KW-1185">Reference proteome</keyword>
<dbReference type="Proteomes" id="UP001634394">
    <property type="component" value="Unassembled WGS sequence"/>
</dbReference>
<sequence>MTVWKKMAMQFMSASICIIIGNTINVGLIAGAVIGSLVGVALLISGICLIIHCSKAHTQRSPMIAPQVVTTNTQQMPMQPMQPMVYQPFYQAPVTAYPAYPAYPAPSGLAMPTSSIYPSTAEPLPPVIYVEGSRQQTDIQKR</sequence>
<gene>
    <name evidence="2" type="ORF">ACJMK2_016129</name>
</gene>
<evidence type="ECO:0000256" key="1">
    <source>
        <dbReference type="SAM" id="Phobius"/>
    </source>
</evidence>
<evidence type="ECO:0000313" key="2">
    <source>
        <dbReference type="EMBL" id="KAL3852500.1"/>
    </source>
</evidence>
<protein>
    <submittedName>
        <fullName evidence="2">Uncharacterized protein</fullName>
    </submittedName>
</protein>
<reference evidence="2 3" key="1">
    <citation type="submission" date="2024-11" db="EMBL/GenBank/DDBJ databases">
        <title>Chromosome-level genome assembly of the freshwater bivalve Anodonta woodiana.</title>
        <authorList>
            <person name="Chen X."/>
        </authorList>
    </citation>
    <scope>NUCLEOTIDE SEQUENCE [LARGE SCALE GENOMIC DNA]</scope>
    <source>
        <strain evidence="2">MN2024</strain>
        <tissue evidence="2">Gills</tissue>
    </source>
</reference>
<keyword evidence="1" id="KW-0812">Transmembrane</keyword>
<keyword evidence="1" id="KW-1133">Transmembrane helix</keyword>
<proteinExistence type="predicted"/>
<comment type="caution">
    <text evidence="2">The sequence shown here is derived from an EMBL/GenBank/DDBJ whole genome shotgun (WGS) entry which is preliminary data.</text>
</comment>
<accession>A0ABD3USW1</accession>
<name>A0ABD3USW1_SINWO</name>
<evidence type="ECO:0000313" key="3">
    <source>
        <dbReference type="Proteomes" id="UP001634394"/>
    </source>
</evidence>
<organism evidence="2 3">
    <name type="scientific">Sinanodonta woodiana</name>
    <name type="common">Chinese pond mussel</name>
    <name type="synonym">Anodonta woodiana</name>
    <dbReference type="NCBI Taxonomy" id="1069815"/>
    <lineage>
        <taxon>Eukaryota</taxon>
        <taxon>Metazoa</taxon>
        <taxon>Spiralia</taxon>
        <taxon>Lophotrochozoa</taxon>
        <taxon>Mollusca</taxon>
        <taxon>Bivalvia</taxon>
        <taxon>Autobranchia</taxon>
        <taxon>Heteroconchia</taxon>
        <taxon>Palaeoheterodonta</taxon>
        <taxon>Unionida</taxon>
        <taxon>Unionoidea</taxon>
        <taxon>Unionidae</taxon>
        <taxon>Unioninae</taxon>
        <taxon>Sinanodonta</taxon>
    </lineage>
</organism>
<keyword evidence="1" id="KW-0472">Membrane</keyword>
<feature type="transmembrane region" description="Helical" evidence="1">
    <location>
        <begin position="7"/>
        <end position="24"/>
    </location>
</feature>
<dbReference type="AlphaFoldDB" id="A0ABD3USW1"/>
<dbReference type="EMBL" id="JBJQND010000015">
    <property type="protein sequence ID" value="KAL3852500.1"/>
    <property type="molecule type" value="Genomic_DNA"/>
</dbReference>
<feature type="transmembrane region" description="Helical" evidence="1">
    <location>
        <begin position="30"/>
        <end position="53"/>
    </location>
</feature>